<evidence type="ECO:0000256" key="2">
    <source>
        <dbReference type="ARBA" id="ARBA00009530"/>
    </source>
</evidence>
<dbReference type="Proteomes" id="UP000267251">
    <property type="component" value="Unassembled WGS sequence"/>
</dbReference>
<keyword evidence="5 6" id="KW-0472">Membrane</keyword>
<evidence type="ECO:0000256" key="1">
    <source>
        <dbReference type="ARBA" id="ARBA00004370"/>
    </source>
</evidence>
<accession>A0A4P9Y2R0</accession>
<feature type="non-terminal residue" evidence="7">
    <location>
        <position position="1"/>
    </location>
</feature>
<dbReference type="PANTHER" id="PTHR21659:SF112">
    <property type="entry name" value="PROTEIN SNA2-RELATED"/>
    <property type="match status" value="1"/>
</dbReference>
<feature type="transmembrane region" description="Helical" evidence="6">
    <location>
        <begin position="35"/>
        <end position="54"/>
    </location>
</feature>
<evidence type="ECO:0000256" key="6">
    <source>
        <dbReference type="SAM" id="Phobius"/>
    </source>
</evidence>
<organism evidence="7 8">
    <name type="scientific">Piptocephalis cylindrospora</name>
    <dbReference type="NCBI Taxonomy" id="1907219"/>
    <lineage>
        <taxon>Eukaryota</taxon>
        <taxon>Fungi</taxon>
        <taxon>Fungi incertae sedis</taxon>
        <taxon>Zoopagomycota</taxon>
        <taxon>Zoopagomycotina</taxon>
        <taxon>Zoopagomycetes</taxon>
        <taxon>Zoopagales</taxon>
        <taxon>Piptocephalidaceae</taxon>
        <taxon>Piptocephalis</taxon>
    </lineage>
</organism>
<dbReference type="PROSITE" id="PS01309">
    <property type="entry name" value="UPF0057"/>
    <property type="match status" value="1"/>
</dbReference>
<protein>
    <recommendedName>
        <fullName evidence="9">Plasma membrane proteolipid 3</fullName>
    </recommendedName>
</protein>
<keyword evidence="8" id="KW-1185">Reference proteome</keyword>
<sequence length="60" mass="6744">PLSNKDVVQVLIAFFFPPLAVLLKRGCGLDFVINILLSILGFIPGLLHAWYLIFKFNDVN</sequence>
<evidence type="ECO:0000256" key="3">
    <source>
        <dbReference type="ARBA" id="ARBA00022692"/>
    </source>
</evidence>
<dbReference type="GO" id="GO:0016020">
    <property type="term" value="C:membrane"/>
    <property type="evidence" value="ECO:0007669"/>
    <property type="project" value="UniProtKB-SubCell"/>
</dbReference>
<gene>
    <name evidence="7" type="ORF">BJ684DRAFT_3167</name>
</gene>
<name>A0A4P9Y2R0_9FUNG</name>
<dbReference type="OrthoDB" id="2802411at2759"/>
<comment type="similarity">
    <text evidence="2">Belongs to the UPF0057 (PMP3) family.</text>
</comment>
<evidence type="ECO:0008006" key="9">
    <source>
        <dbReference type="Google" id="ProtNLM"/>
    </source>
</evidence>
<evidence type="ECO:0000256" key="5">
    <source>
        <dbReference type="ARBA" id="ARBA00023136"/>
    </source>
</evidence>
<keyword evidence="4 6" id="KW-1133">Transmembrane helix</keyword>
<dbReference type="InterPro" id="IPR000612">
    <property type="entry name" value="PMP3"/>
</dbReference>
<proteinExistence type="inferred from homology"/>
<feature type="non-terminal residue" evidence="7">
    <location>
        <position position="60"/>
    </location>
</feature>
<reference evidence="8" key="1">
    <citation type="journal article" date="2018" name="Nat. Microbiol.">
        <title>Leveraging single-cell genomics to expand the fungal tree of life.</title>
        <authorList>
            <person name="Ahrendt S.R."/>
            <person name="Quandt C.A."/>
            <person name="Ciobanu D."/>
            <person name="Clum A."/>
            <person name="Salamov A."/>
            <person name="Andreopoulos B."/>
            <person name="Cheng J.F."/>
            <person name="Woyke T."/>
            <person name="Pelin A."/>
            <person name="Henrissat B."/>
            <person name="Reynolds N.K."/>
            <person name="Benny G.L."/>
            <person name="Smith M.E."/>
            <person name="James T.Y."/>
            <person name="Grigoriev I.V."/>
        </authorList>
    </citation>
    <scope>NUCLEOTIDE SEQUENCE [LARGE SCALE GENOMIC DNA]</scope>
</reference>
<evidence type="ECO:0000256" key="4">
    <source>
        <dbReference type="ARBA" id="ARBA00022989"/>
    </source>
</evidence>
<evidence type="ECO:0000313" key="7">
    <source>
        <dbReference type="EMBL" id="RKP13188.1"/>
    </source>
</evidence>
<comment type="subcellular location">
    <subcellularLocation>
        <location evidence="1">Membrane</location>
    </subcellularLocation>
</comment>
<evidence type="ECO:0000313" key="8">
    <source>
        <dbReference type="Proteomes" id="UP000267251"/>
    </source>
</evidence>
<keyword evidence="3 6" id="KW-0812">Transmembrane</keyword>
<dbReference type="PANTHER" id="PTHR21659">
    <property type="entry name" value="HYDROPHOBIC PROTEIN RCI2 LOW TEMPERATURE AND SALT RESPONSIVE PROTEIN LTI6 -RELATED"/>
    <property type="match status" value="1"/>
</dbReference>
<dbReference type="EMBL" id="KZ988086">
    <property type="protein sequence ID" value="RKP13188.1"/>
    <property type="molecule type" value="Genomic_DNA"/>
</dbReference>
<dbReference type="Pfam" id="PF01679">
    <property type="entry name" value="Pmp3"/>
    <property type="match status" value="1"/>
</dbReference>
<dbReference type="AlphaFoldDB" id="A0A4P9Y2R0"/>
<feature type="transmembrane region" description="Helical" evidence="6">
    <location>
        <begin position="6"/>
        <end position="23"/>
    </location>
</feature>